<evidence type="ECO:0000259" key="11">
    <source>
        <dbReference type="Pfam" id="PF25879"/>
    </source>
</evidence>
<evidence type="ECO:0000256" key="5">
    <source>
        <dbReference type="ARBA" id="ARBA00022833"/>
    </source>
</evidence>
<evidence type="ECO:0000313" key="13">
    <source>
        <dbReference type="Proteomes" id="UP001608902"/>
    </source>
</evidence>
<dbReference type="Gene3D" id="3.30.1490.490">
    <property type="match status" value="1"/>
</dbReference>
<dbReference type="InterPro" id="IPR014898">
    <property type="entry name" value="Znf_C2H2_LYAR"/>
</dbReference>
<gene>
    <name evidence="12" type="ORF">AB6A40_006644</name>
</gene>
<evidence type="ECO:0000256" key="6">
    <source>
        <dbReference type="ARBA" id="ARBA00023054"/>
    </source>
</evidence>
<dbReference type="PANTHER" id="PTHR13100">
    <property type="entry name" value="CELL GROWTH-REGULATING NUCLEOLAR PROTEIN LYAR"/>
    <property type="match status" value="1"/>
</dbReference>
<keyword evidence="7" id="KW-0539">Nucleus</keyword>
<keyword evidence="6" id="KW-0175">Coiled coil</keyword>
<keyword evidence="5" id="KW-0862">Zinc</keyword>
<sequence length="275" mass="31088">MVFFTCNECNEALKKNQVEKHSFRCRRATFSCIDCGKVFTKISYQDHLKCISEDQKYGGKDYVEKAKKGELKQNSWTEQVQMAIANLNTNDTRMKSLLNRILGFGNIPRKETKFINFLQNSFCIRDEDLCKRAWNLISRHEKTSSSASDKSNENGMSARGVVSSSCESNVPNAESSASAKPNNNNNSNPVGNNKKVVLDENGKFKWKKTIKRKLKESPGCGMPLKVLRRDVINAYMNSCRLDDVKANKSELKELFNEKLVSCGAVVADKMVRLSD</sequence>
<dbReference type="EMBL" id="JBGFUD010004844">
    <property type="protein sequence ID" value="MFH4979935.1"/>
    <property type="molecule type" value="Genomic_DNA"/>
</dbReference>
<dbReference type="PANTHER" id="PTHR13100:SF10">
    <property type="entry name" value="CELL GROWTH-REGULATING NUCLEOLAR PROTEIN"/>
    <property type="match status" value="1"/>
</dbReference>
<dbReference type="GO" id="GO:0008270">
    <property type="term" value="F:zinc ion binding"/>
    <property type="evidence" value="ECO:0007669"/>
    <property type="project" value="UniProtKB-KW"/>
</dbReference>
<dbReference type="Proteomes" id="UP001608902">
    <property type="component" value="Unassembled WGS sequence"/>
</dbReference>
<feature type="domain" description="Cell growth-regulating nucleolar protein-like winged helix" evidence="11">
    <location>
        <begin position="202"/>
        <end position="274"/>
    </location>
</feature>
<evidence type="ECO:0000256" key="4">
    <source>
        <dbReference type="ARBA" id="ARBA00022771"/>
    </source>
</evidence>
<feature type="region of interest" description="Disordered" evidence="9">
    <location>
        <begin position="141"/>
        <end position="195"/>
    </location>
</feature>
<reference evidence="12 13" key="1">
    <citation type="submission" date="2024-08" db="EMBL/GenBank/DDBJ databases">
        <title>Gnathostoma spinigerum genome.</title>
        <authorList>
            <person name="Gonzalez-Bertolin B."/>
            <person name="Monzon S."/>
            <person name="Zaballos A."/>
            <person name="Jimenez P."/>
            <person name="Dekumyoy P."/>
            <person name="Varona S."/>
            <person name="Cuesta I."/>
            <person name="Sumanam S."/>
            <person name="Adisakwattana P."/>
            <person name="Gasser R.B."/>
            <person name="Hernandez-Gonzalez A."/>
            <person name="Young N.D."/>
            <person name="Perteguer M.J."/>
        </authorList>
    </citation>
    <scope>NUCLEOTIDE SEQUENCE [LARGE SCALE GENOMIC DNA]</scope>
    <source>
        <strain evidence="12">AL3</strain>
        <tissue evidence="12">Liver</tissue>
    </source>
</reference>
<evidence type="ECO:0000313" key="12">
    <source>
        <dbReference type="EMBL" id="MFH4979935.1"/>
    </source>
</evidence>
<dbReference type="InterPro" id="IPR039999">
    <property type="entry name" value="LYAR"/>
</dbReference>
<name>A0ABD6EUL2_9BILA</name>
<keyword evidence="4 8" id="KW-0863">Zinc-finger</keyword>
<evidence type="ECO:0000256" key="8">
    <source>
        <dbReference type="PROSITE-ProRule" id="PRU01145"/>
    </source>
</evidence>
<organism evidence="12 13">
    <name type="scientific">Gnathostoma spinigerum</name>
    <dbReference type="NCBI Taxonomy" id="75299"/>
    <lineage>
        <taxon>Eukaryota</taxon>
        <taxon>Metazoa</taxon>
        <taxon>Ecdysozoa</taxon>
        <taxon>Nematoda</taxon>
        <taxon>Chromadorea</taxon>
        <taxon>Rhabditida</taxon>
        <taxon>Spirurina</taxon>
        <taxon>Gnathostomatomorpha</taxon>
        <taxon>Gnathostomatoidea</taxon>
        <taxon>Gnathostomatidae</taxon>
        <taxon>Gnathostoma</taxon>
    </lineage>
</organism>
<protein>
    <recommendedName>
        <fullName evidence="14">Zinc finger C2H2 LYAR-type domain-containing protein</fullName>
    </recommendedName>
</protein>
<keyword evidence="13" id="KW-1185">Reference proteome</keyword>
<feature type="compositionally biased region" description="Polar residues" evidence="9">
    <location>
        <begin position="144"/>
        <end position="155"/>
    </location>
</feature>
<evidence type="ECO:0000256" key="3">
    <source>
        <dbReference type="ARBA" id="ARBA00022737"/>
    </source>
</evidence>
<comment type="caution">
    <text evidence="12">The sequence shown here is derived from an EMBL/GenBank/DDBJ whole genome shotgun (WGS) entry which is preliminary data.</text>
</comment>
<keyword evidence="3" id="KW-0677">Repeat</keyword>
<accession>A0ABD6EUL2</accession>
<evidence type="ECO:0000256" key="7">
    <source>
        <dbReference type="ARBA" id="ARBA00023242"/>
    </source>
</evidence>
<dbReference type="FunFam" id="3.30.1490.490:FF:000001">
    <property type="entry name" value="cell growth-regulating nucleolar protein-like"/>
    <property type="match status" value="1"/>
</dbReference>
<dbReference type="SUPFAM" id="SSF57667">
    <property type="entry name" value="beta-beta-alpha zinc fingers"/>
    <property type="match status" value="2"/>
</dbReference>
<dbReference type="GO" id="GO:0005730">
    <property type="term" value="C:nucleolus"/>
    <property type="evidence" value="ECO:0007669"/>
    <property type="project" value="UniProtKB-ARBA"/>
</dbReference>
<evidence type="ECO:0000259" key="10">
    <source>
        <dbReference type="Pfam" id="PF08790"/>
    </source>
</evidence>
<feature type="domain" description="Zinc finger C2H2 LYAR-type" evidence="10">
    <location>
        <begin position="30"/>
        <end position="57"/>
    </location>
</feature>
<dbReference type="Gene3D" id="1.10.10.2100">
    <property type="match status" value="1"/>
</dbReference>
<dbReference type="AlphaFoldDB" id="A0ABD6EUL2"/>
<dbReference type="Pfam" id="PF25879">
    <property type="entry name" value="WHD_LYAR"/>
    <property type="match status" value="1"/>
</dbReference>
<dbReference type="InterPro" id="IPR036236">
    <property type="entry name" value="Znf_C2H2_sf"/>
</dbReference>
<feature type="compositionally biased region" description="Low complexity" evidence="9">
    <location>
        <begin position="171"/>
        <end position="195"/>
    </location>
</feature>
<evidence type="ECO:0000256" key="9">
    <source>
        <dbReference type="SAM" id="MobiDB-lite"/>
    </source>
</evidence>
<dbReference type="PROSITE" id="PS51804">
    <property type="entry name" value="ZF_C2HC_LYAR"/>
    <property type="match status" value="2"/>
</dbReference>
<keyword evidence="2" id="KW-0479">Metal-binding</keyword>
<evidence type="ECO:0008006" key="14">
    <source>
        <dbReference type="Google" id="ProtNLM"/>
    </source>
</evidence>
<proteinExistence type="predicted"/>
<dbReference type="FunFam" id="1.10.10.2100:FF:000002">
    <property type="entry name" value="cell growth-regulating nucleolar protein-like"/>
    <property type="match status" value="1"/>
</dbReference>
<dbReference type="Pfam" id="PF08790">
    <property type="entry name" value="zf-LYAR"/>
    <property type="match status" value="1"/>
</dbReference>
<comment type="subcellular location">
    <subcellularLocation>
        <location evidence="1">Nucleus</location>
    </subcellularLocation>
</comment>
<dbReference type="GO" id="GO:0000122">
    <property type="term" value="P:negative regulation of transcription by RNA polymerase II"/>
    <property type="evidence" value="ECO:0007669"/>
    <property type="project" value="UniProtKB-ARBA"/>
</dbReference>
<dbReference type="InterPro" id="IPR058719">
    <property type="entry name" value="WHD_LYAR"/>
</dbReference>
<evidence type="ECO:0000256" key="1">
    <source>
        <dbReference type="ARBA" id="ARBA00004123"/>
    </source>
</evidence>
<evidence type="ECO:0000256" key="2">
    <source>
        <dbReference type="ARBA" id="ARBA00022723"/>
    </source>
</evidence>